<evidence type="ECO:0000313" key="1">
    <source>
        <dbReference type="EMBL" id="KAJ8297512.1"/>
    </source>
</evidence>
<evidence type="ECO:0000313" key="2">
    <source>
        <dbReference type="Proteomes" id="UP001217089"/>
    </source>
</evidence>
<reference evidence="1 2" key="1">
    <citation type="submission" date="2022-12" db="EMBL/GenBank/DDBJ databases">
        <title>Chromosome-level genome of Tegillarca granosa.</title>
        <authorList>
            <person name="Kim J."/>
        </authorList>
    </citation>
    <scope>NUCLEOTIDE SEQUENCE [LARGE SCALE GENOMIC DNA]</scope>
    <source>
        <strain evidence="1">Teg-2019</strain>
        <tissue evidence="1">Adductor muscle</tissue>
    </source>
</reference>
<accession>A0ABQ9E0S7</accession>
<dbReference type="EMBL" id="JARBDR010000923">
    <property type="protein sequence ID" value="KAJ8297512.1"/>
    <property type="molecule type" value="Genomic_DNA"/>
</dbReference>
<organism evidence="1 2">
    <name type="scientific">Tegillarca granosa</name>
    <name type="common">Malaysian cockle</name>
    <name type="synonym">Anadara granosa</name>
    <dbReference type="NCBI Taxonomy" id="220873"/>
    <lineage>
        <taxon>Eukaryota</taxon>
        <taxon>Metazoa</taxon>
        <taxon>Spiralia</taxon>
        <taxon>Lophotrochozoa</taxon>
        <taxon>Mollusca</taxon>
        <taxon>Bivalvia</taxon>
        <taxon>Autobranchia</taxon>
        <taxon>Pteriomorphia</taxon>
        <taxon>Arcoida</taxon>
        <taxon>Arcoidea</taxon>
        <taxon>Arcidae</taxon>
        <taxon>Tegillarca</taxon>
    </lineage>
</organism>
<dbReference type="Proteomes" id="UP001217089">
    <property type="component" value="Unassembled WGS sequence"/>
</dbReference>
<name>A0ABQ9E0S7_TEGGR</name>
<keyword evidence="2" id="KW-1185">Reference proteome</keyword>
<protein>
    <submittedName>
        <fullName evidence="1">Uncharacterized protein</fullName>
    </submittedName>
</protein>
<comment type="caution">
    <text evidence="1">The sequence shown here is derived from an EMBL/GenBank/DDBJ whole genome shotgun (WGS) entry which is preliminary data.</text>
</comment>
<gene>
    <name evidence="1" type="ORF">KUTeg_024043</name>
</gene>
<proteinExistence type="predicted"/>
<sequence>MIALSTNVSDLNFACPGDTINRIMATGHILPGYGQPVTRLTRAKSAFPLDKTKLKEFAELNVPKPAREDLDRIRENARYMWSRMDRAPTTYNFQFREKQGQYMRSRPASPTRRNKPHPPLVFLTNRLHYIPGYHNADTTVGKDVYRVITYHVFDNIVFQTFELVDILLMPNSIDKINVIYIYFVIKVDGVVPYEEQLYRQQMREKYIGRVTSAVNPYRDSYATAPQRQCEETENAPRPLTAMPSLHRWMKMSGKRENSALQHHLRGIHLNPNNMSYDQLVLAYNQISGTTDDRRQTDINNIKRTRIVHKPLRGDFSMHPEWPPSIPHHSIP</sequence>